<evidence type="ECO:0000313" key="2">
    <source>
        <dbReference type="Proteomes" id="UP000318242"/>
    </source>
</evidence>
<organism evidence="1 2">
    <name type="scientific">Vibrio comitans NBRC 102076</name>
    <dbReference type="NCBI Taxonomy" id="1219078"/>
    <lineage>
        <taxon>Bacteria</taxon>
        <taxon>Pseudomonadati</taxon>
        <taxon>Pseudomonadota</taxon>
        <taxon>Gammaproteobacteria</taxon>
        <taxon>Vibrionales</taxon>
        <taxon>Vibrionaceae</taxon>
        <taxon>Vibrio</taxon>
    </lineage>
</organism>
<dbReference type="AlphaFoldDB" id="A0A4Y3IRJ9"/>
<evidence type="ECO:0000313" key="1">
    <source>
        <dbReference type="EMBL" id="GEA61966.1"/>
    </source>
</evidence>
<name>A0A4Y3IRJ9_9VIBR</name>
<gene>
    <name evidence="1" type="ORF">VCO01S_31590</name>
</gene>
<comment type="caution">
    <text evidence="1">The sequence shown here is derived from an EMBL/GenBank/DDBJ whole genome shotgun (WGS) entry which is preliminary data.</text>
</comment>
<keyword evidence="2" id="KW-1185">Reference proteome</keyword>
<accession>A0A4Y3IRJ9</accession>
<reference evidence="1 2" key="1">
    <citation type="submission" date="2019-06" db="EMBL/GenBank/DDBJ databases">
        <title>Whole genome shotgun sequence of Vibrio comitans NBRC 102076.</title>
        <authorList>
            <person name="Hosoyama A."/>
            <person name="Uohara A."/>
            <person name="Ohji S."/>
            <person name="Ichikawa N."/>
        </authorList>
    </citation>
    <scope>NUCLEOTIDE SEQUENCE [LARGE SCALE GENOMIC DNA]</scope>
    <source>
        <strain evidence="1 2">NBRC 102076</strain>
    </source>
</reference>
<dbReference type="EMBL" id="BJLH01000015">
    <property type="protein sequence ID" value="GEA61966.1"/>
    <property type="molecule type" value="Genomic_DNA"/>
</dbReference>
<proteinExistence type="predicted"/>
<protein>
    <submittedName>
        <fullName evidence="1">Uncharacterized protein</fullName>
    </submittedName>
</protein>
<dbReference type="Proteomes" id="UP000318242">
    <property type="component" value="Unassembled WGS sequence"/>
</dbReference>
<sequence length="104" mass="11854">MLVHSEQATKRKAVSFYKSLDKNITKELKNLSQPTKKPFACTIDAEQAMDEFASQCHLLSFAQVSILKEPIYTTVVALKKGEAHRTLVFYSSYAFYRSRKSRTG</sequence>